<evidence type="ECO:0008006" key="4">
    <source>
        <dbReference type="Google" id="ProtNLM"/>
    </source>
</evidence>
<accession>A0AAW2ZBP8</accession>
<feature type="region of interest" description="Disordered" evidence="1">
    <location>
        <begin position="615"/>
        <end position="669"/>
    </location>
</feature>
<feature type="compositionally biased region" description="Basic residues" evidence="1">
    <location>
        <begin position="655"/>
        <end position="669"/>
    </location>
</feature>
<evidence type="ECO:0000313" key="3">
    <source>
        <dbReference type="Proteomes" id="UP001431209"/>
    </source>
</evidence>
<dbReference type="SUPFAM" id="SSF50998">
    <property type="entry name" value="Quinoprotein alcohol dehydrogenase-like"/>
    <property type="match status" value="1"/>
</dbReference>
<evidence type="ECO:0000313" key="2">
    <source>
        <dbReference type="EMBL" id="KAL0486052.1"/>
    </source>
</evidence>
<dbReference type="EMBL" id="JAOPGA020001197">
    <property type="protein sequence ID" value="KAL0486052.1"/>
    <property type="molecule type" value="Genomic_DNA"/>
</dbReference>
<reference evidence="2 3" key="1">
    <citation type="submission" date="2024-03" db="EMBL/GenBank/DDBJ databases">
        <title>The Acrasis kona genome and developmental transcriptomes reveal deep origins of eukaryotic multicellular pathways.</title>
        <authorList>
            <person name="Sheikh S."/>
            <person name="Fu C.-J."/>
            <person name="Brown M.W."/>
            <person name="Baldauf S.L."/>
        </authorList>
    </citation>
    <scope>NUCLEOTIDE SEQUENCE [LARGE SCALE GENOMIC DNA]</scope>
    <source>
        <strain evidence="2 3">ATCC MYA-3509</strain>
    </source>
</reference>
<proteinExistence type="predicted"/>
<comment type="caution">
    <text evidence="2">The sequence shown here is derived from an EMBL/GenBank/DDBJ whole genome shotgun (WGS) entry which is preliminary data.</text>
</comment>
<protein>
    <recommendedName>
        <fullName evidence="4">F-box domain-containing protein</fullName>
    </recommendedName>
</protein>
<dbReference type="Proteomes" id="UP001431209">
    <property type="component" value="Unassembled WGS sequence"/>
</dbReference>
<sequence length="669" mass="77311">MSSIGEDIDNTHTTSDVGTDLEISYEEGLLTSNIKQTIANFPKDVLLNILQFIPLCELHFGRIPKVSLSWLKAALRVEHDRYWSKPGAVTAYDNTLLDVRTGDVIHNLNDLNAMRVMFNMWSPDQRQRTITYDKVPFQYQNLDGRRHSVAPPTQATTAAEGCRSHAMPIAPHDMNGVGYTLLNSVYLCLHDCRYLYVLLGNNVTCVDLMMNKVKWSNVLFDQANRYLFVNKFIQTSDYIYVTTSQNLRVFAKKDGYRTELILPNMINRKKGEVIRDVVATNNFVAILYADNIVYRREHDFAHYHHEQYHELIINQIADTRDSTLMTVGALEPPKLYLYDSSFNLQIAATLKQKDRYEFSYVFNDCFSIMNDQLFELRVIDGVSGGRKHIIDLSKDLTIDDRTEFSQCDQYLLMGRDKSWYLLDPYNNTCQDCFQFGHFDRLYLHSCPDQLHMVGLRGDQIFYFPSREQQVYKWITLFTKMKNNFYQYESDHSHTKLFQGQGNVLIMSRSVSDTRRFLSSQQRLDVDLSAFDVRDGKLLWQVVHECYYGGAERSEKGFHVVIDDTNRCVLVFSYFVPMFAVKRGMSLCSAYCIDSGRLKWKYQHKHKPGLMYVDTTTGDDESSQDANSGLTISRKASTDTMSNSSLGYEENALSPKAKHVKNKKNKCKTQ</sequence>
<dbReference type="AlphaFoldDB" id="A0AAW2ZBP8"/>
<evidence type="ECO:0000256" key="1">
    <source>
        <dbReference type="SAM" id="MobiDB-lite"/>
    </source>
</evidence>
<gene>
    <name evidence="2" type="ORF">AKO1_012262</name>
</gene>
<feature type="compositionally biased region" description="Polar residues" evidence="1">
    <location>
        <begin position="623"/>
        <end position="645"/>
    </location>
</feature>
<organism evidence="2 3">
    <name type="scientific">Acrasis kona</name>
    <dbReference type="NCBI Taxonomy" id="1008807"/>
    <lineage>
        <taxon>Eukaryota</taxon>
        <taxon>Discoba</taxon>
        <taxon>Heterolobosea</taxon>
        <taxon>Tetramitia</taxon>
        <taxon>Eutetramitia</taxon>
        <taxon>Acrasidae</taxon>
        <taxon>Acrasis</taxon>
    </lineage>
</organism>
<dbReference type="InterPro" id="IPR011047">
    <property type="entry name" value="Quinoprotein_ADH-like_sf"/>
</dbReference>
<name>A0AAW2ZBP8_9EUKA</name>
<keyword evidence="3" id="KW-1185">Reference proteome</keyword>